<dbReference type="InterPro" id="IPR050351">
    <property type="entry name" value="BphY/WalK/GraS-like"/>
</dbReference>
<keyword evidence="3" id="KW-0597">Phosphoprotein</keyword>
<dbReference type="Pfam" id="PF02518">
    <property type="entry name" value="HATPase_c"/>
    <property type="match status" value="1"/>
</dbReference>
<proteinExistence type="predicted"/>
<dbReference type="Gene3D" id="1.25.40.10">
    <property type="entry name" value="Tetratricopeptide repeat domain"/>
    <property type="match status" value="1"/>
</dbReference>
<dbReference type="PROSITE" id="PS50109">
    <property type="entry name" value="HIS_KIN"/>
    <property type="match status" value="1"/>
</dbReference>
<dbReference type="InterPro" id="IPR004358">
    <property type="entry name" value="Sig_transdc_His_kin-like_C"/>
</dbReference>
<dbReference type="SUPFAM" id="SSF55874">
    <property type="entry name" value="ATPase domain of HSP90 chaperone/DNA topoisomerase II/histidine kinase"/>
    <property type="match status" value="1"/>
</dbReference>
<dbReference type="InterPro" id="IPR011990">
    <property type="entry name" value="TPR-like_helical_dom_sf"/>
</dbReference>
<keyword evidence="6" id="KW-0902">Two-component regulatory system</keyword>
<evidence type="ECO:0000259" key="8">
    <source>
        <dbReference type="PROSITE" id="PS50109"/>
    </source>
</evidence>
<evidence type="ECO:0000313" key="9">
    <source>
        <dbReference type="EMBL" id="AUD02648.1"/>
    </source>
</evidence>
<keyword evidence="4" id="KW-0808">Transferase</keyword>
<feature type="domain" description="Histidine kinase" evidence="8">
    <location>
        <begin position="408"/>
        <end position="626"/>
    </location>
</feature>
<evidence type="ECO:0000256" key="1">
    <source>
        <dbReference type="ARBA" id="ARBA00000085"/>
    </source>
</evidence>
<reference evidence="9 10" key="1">
    <citation type="submission" date="2017-11" db="EMBL/GenBank/DDBJ databases">
        <title>Taxonomic description and genome sequences of Spirosoma HA7 sp. nov., isolated from pollen microhabitat of Corylus avellana.</title>
        <authorList>
            <person name="Ambika Manirajan B."/>
            <person name="Suarez C."/>
            <person name="Ratering S."/>
            <person name="Geissler-Plaum R."/>
            <person name="Cardinale M."/>
            <person name="Sylvia S."/>
        </authorList>
    </citation>
    <scope>NUCLEOTIDE SEQUENCE [LARGE SCALE GENOMIC DNA]</scope>
    <source>
        <strain evidence="9 10">HA7</strain>
    </source>
</reference>
<evidence type="ECO:0000256" key="7">
    <source>
        <dbReference type="SAM" id="Phobius"/>
    </source>
</evidence>
<dbReference type="Proteomes" id="UP000232883">
    <property type="component" value="Chromosome"/>
</dbReference>
<dbReference type="InterPro" id="IPR005467">
    <property type="entry name" value="His_kinase_dom"/>
</dbReference>
<dbReference type="InterPro" id="IPR003594">
    <property type="entry name" value="HATPase_dom"/>
</dbReference>
<evidence type="ECO:0000313" key="10">
    <source>
        <dbReference type="Proteomes" id="UP000232883"/>
    </source>
</evidence>
<dbReference type="PANTHER" id="PTHR45453:SF1">
    <property type="entry name" value="PHOSPHATE REGULON SENSOR PROTEIN PHOR"/>
    <property type="match status" value="1"/>
</dbReference>
<dbReference type="PRINTS" id="PR00344">
    <property type="entry name" value="BCTRLSENSOR"/>
</dbReference>
<dbReference type="GO" id="GO:0016036">
    <property type="term" value="P:cellular response to phosphate starvation"/>
    <property type="evidence" value="ECO:0007669"/>
    <property type="project" value="TreeGrafter"/>
</dbReference>
<dbReference type="EC" id="2.7.13.3" evidence="2"/>
<evidence type="ECO:0000256" key="2">
    <source>
        <dbReference type="ARBA" id="ARBA00012438"/>
    </source>
</evidence>
<dbReference type="SMART" id="SM00387">
    <property type="entry name" value="HATPase_c"/>
    <property type="match status" value="1"/>
</dbReference>
<evidence type="ECO:0000256" key="4">
    <source>
        <dbReference type="ARBA" id="ARBA00022679"/>
    </source>
</evidence>
<evidence type="ECO:0000256" key="6">
    <source>
        <dbReference type="ARBA" id="ARBA00023012"/>
    </source>
</evidence>
<dbReference type="EMBL" id="CP025096">
    <property type="protein sequence ID" value="AUD02648.1"/>
    <property type="molecule type" value="Genomic_DNA"/>
</dbReference>
<dbReference type="InterPro" id="IPR036890">
    <property type="entry name" value="HATPase_C_sf"/>
</dbReference>
<sequence length="626" mass="71215">MPSFSVYKYLLMFLLYTLSVSGQAIQHRQFRNYPVLTNLDSLEKVVYATKNSPTRYLQGLILLERARLFRSTAVNKDLESIRILSHQQHDLLGAAMYQFMKARIIRSDDVEESARLGLAAAAYFERTQDTTGMMNCYSHLLDLNTIDAVDRHRQNMVSYYNKLMTLGSQSSFGLDKLIRARAVLAYGRDLYGDESLALGEKAFTEAIALIDKNVQYEYQRTSFYGNMGNLYSVFKQYKKSLALYLKLYAIGDNSTATINNFNLSNRYLENNDYKNAELYATKALDFFHLYKDKNTVMLLKIYNHLATVLYKNKRYEAAWASRNSEDSLTAINTEKLKATAFLDLQTKYQTDQKEQENQQLQQEKRRLFFYLGSGLIFLLLIGFALIRLRLANRRIKELMTHRDQFYTLVAHDLREPITTLTDIGAVVSFLVKNNRTTDLIKVTNQIETVSSQTQLLLANMLEWGESNNYGLISKPQAIDISPLVEKLYETAKPLTDIKQILMSIDIPTELKVFTDPKALSTIIRNMIDNAKKNTDSGGAIRLFVEKLDNTKQVAINIKDSGRGISADKLAFIQQVFIGQVKPDVGDHGLGLGIILMASFAKKSQASIRVTSEVGVGSCFSLILEQR</sequence>
<organism evidence="9 10">
    <name type="scientific">Spirosoma pollinicola</name>
    <dbReference type="NCBI Taxonomy" id="2057025"/>
    <lineage>
        <taxon>Bacteria</taxon>
        <taxon>Pseudomonadati</taxon>
        <taxon>Bacteroidota</taxon>
        <taxon>Cytophagia</taxon>
        <taxon>Cytophagales</taxon>
        <taxon>Cytophagaceae</taxon>
        <taxon>Spirosoma</taxon>
    </lineage>
</organism>
<evidence type="ECO:0000256" key="3">
    <source>
        <dbReference type="ARBA" id="ARBA00022553"/>
    </source>
</evidence>
<dbReference type="SUPFAM" id="SSF48452">
    <property type="entry name" value="TPR-like"/>
    <property type="match status" value="1"/>
</dbReference>
<keyword evidence="7" id="KW-0812">Transmembrane</keyword>
<evidence type="ECO:0000256" key="5">
    <source>
        <dbReference type="ARBA" id="ARBA00022777"/>
    </source>
</evidence>
<name>A0A2K8YYM6_9BACT</name>
<dbReference type="InterPro" id="IPR036097">
    <property type="entry name" value="HisK_dim/P_sf"/>
</dbReference>
<comment type="catalytic activity">
    <reaction evidence="1">
        <text>ATP + protein L-histidine = ADP + protein N-phospho-L-histidine.</text>
        <dbReference type="EC" id="2.7.13.3"/>
    </reaction>
</comment>
<dbReference type="GO" id="GO:0004721">
    <property type="term" value="F:phosphoprotein phosphatase activity"/>
    <property type="evidence" value="ECO:0007669"/>
    <property type="project" value="TreeGrafter"/>
</dbReference>
<dbReference type="AlphaFoldDB" id="A0A2K8YYM6"/>
<dbReference type="PANTHER" id="PTHR45453">
    <property type="entry name" value="PHOSPHATE REGULON SENSOR PROTEIN PHOR"/>
    <property type="match status" value="1"/>
</dbReference>
<accession>A0A2K8YYM6</accession>
<dbReference type="Gene3D" id="3.30.565.10">
    <property type="entry name" value="Histidine kinase-like ATPase, C-terminal domain"/>
    <property type="match status" value="1"/>
</dbReference>
<gene>
    <name evidence="9" type="ORF">CWM47_12865</name>
</gene>
<keyword evidence="7" id="KW-0472">Membrane</keyword>
<dbReference type="KEGG" id="spir:CWM47_12865"/>
<dbReference type="OrthoDB" id="907567at2"/>
<protein>
    <recommendedName>
        <fullName evidence="2">histidine kinase</fullName>
        <ecNumber evidence="2">2.7.13.3</ecNumber>
    </recommendedName>
</protein>
<dbReference type="GO" id="GO:0000155">
    <property type="term" value="F:phosphorelay sensor kinase activity"/>
    <property type="evidence" value="ECO:0007669"/>
    <property type="project" value="InterPro"/>
</dbReference>
<keyword evidence="10" id="KW-1185">Reference proteome</keyword>
<keyword evidence="7" id="KW-1133">Transmembrane helix</keyword>
<dbReference type="GO" id="GO:0005886">
    <property type="term" value="C:plasma membrane"/>
    <property type="evidence" value="ECO:0007669"/>
    <property type="project" value="TreeGrafter"/>
</dbReference>
<feature type="transmembrane region" description="Helical" evidence="7">
    <location>
        <begin position="367"/>
        <end position="386"/>
    </location>
</feature>
<dbReference type="RefSeq" id="WP_100988365.1">
    <property type="nucleotide sequence ID" value="NZ_CP025096.1"/>
</dbReference>
<keyword evidence="5" id="KW-0418">Kinase</keyword>
<dbReference type="SUPFAM" id="SSF47384">
    <property type="entry name" value="Homodimeric domain of signal transducing histidine kinase"/>
    <property type="match status" value="1"/>
</dbReference>